<evidence type="ECO:0000256" key="2">
    <source>
        <dbReference type="ARBA" id="ARBA00022485"/>
    </source>
</evidence>
<dbReference type="PROSITE" id="PS51918">
    <property type="entry name" value="RADICAL_SAM"/>
    <property type="match status" value="1"/>
</dbReference>
<accession>A0A9D1MTM2</accession>
<reference evidence="8" key="2">
    <citation type="journal article" date="2021" name="PeerJ">
        <title>Extensive microbial diversity within the chicken gut microbiome revealed by metagenomics and culture.</title>
        <authorList>
            <person name="Gilroy R."/>
            <person name="Ravi A."/>
            <person name="Getino M."/>
            <person name="Pursley I."/>
            <person name="Horton D.L."/>
            <person name="Alikhan N.F."/>
            <person name="Baker D."/>
            <person name="Gharbi K."/>
            <person name="Hall N."/>
            <person name="Watson M."/>
            <person name="Adriaenssens E.M."/>
            <person name="Foster-Nyarko E."/>
            <person name="Jarju S."/>
            <person name="Secka A."/>
            <person name="Antonio M."/>
            <person name="Oren A."/>
            <person name="Chaudhuri R.R."/>
            <person name="La Ragione R."/>
            <person name="Hildebrand F."/>
            <person name="Pallen M.J."/>
        </authorList>
    </citation>
    <scope>NUCLEOTIDE SEQUENCE</scope>
    <source>
        <strain evidence="8">CHK176-6737</strain>
    </source>
</reference>
<dbReference type="CDD" id="cd01335">
    <property type="entry name" value="Radical_SAM"/>
    <property type="match status" value="1"/>
</dbReference>
<evidence type="ECO:0000256" key="3">
    <source>
        <dbReference type="ARBA" id="ARBA00022691"/>
    </source>
</evidence>
<evidence type="ECO:0000259" key="7">
    <source>
        <dbReference type="PROSITE" id="PS51918"/>
    </source>
</evidence>
<keyword evidence="2" id="KW-0004">4Fe-4S</keyword>
<dbReference type="Proteomes" id="UP000824125">
    <property type="component" value="Unassembled WGS sequence"/>
</dbReference>
<dbReference type="AlphaFoldDB" id="A0A9D1MTM2"/>
<keyword evidence="5" id="KW-0408">Iron</keyword>
<evidence type="ECO:0000313" key="8">
    <source>
        <dbReference type="EMBL" id="HIU68500.1"/>
    </source>
</evidence>
<dbReference type="InterPro" id="IPR058240">
    <property type="entry name" value="rSAM_sf"/>
</dbReference>
<evidence type="ECO:0000256" key="5">
    <source>
        <dbReference type="ARBA" id="ARBA00023004"/>
    </source>
</evidence>
<dbReference type="Gene3D" id="3.20.20.70">
    <property type="entry name" value="Aldolase class I"/>
    <property type="match status" value="1"/>
</dbReference>
<comment type="caution">
    <text evidence="8">The sequence shown here is derived from an EMBL/GenBank/DDBJ whole genome shotgun (WGS) entry which is preliminary data.</text>
</comment>
<evidence type="ECO:0000256" key="6">
    <source>
        <dbReference type="ARBA" id="ARBA00023014"/>
    </source>
</evidence>
<name>A0A9D1MTM2_9FIRM</name>
<proteinExistence type="predicted"/>
<dbReference type="EMBL" id="DVNM01000005">
    <property type="protein sequence ID" value="HIU68500.1"/>
    <property type="molecule type" value="Genomic_DNA"/>
</dbReference>
<dbReference type="SFLD" id="SFLDG01067">
    <property type="entry name" value="SPASM/twitch_domain_containing"/>
    <property type="match status" value="1"/>
</dbReference>
<dbReference type="Pfam" id="PF04055">
    <property type="entry name" value="Radical_SAM"/>
    <property type="match status" value="1"/>
</dbReference>
<dbReference type="SFLD" id="SFLDS00029">
    <property type="entry name" value="Radical_SAM"/>
    <property type="match status" value="1"/>
</dbReference>
<sequence length="443" mass="51122">MKLSRFNVSKEYEEGTYWVYNTFTTAAVVVNKETYLKYFVTENFFDDNLVSQQLYEMGFAIDDDFDELAYLQSLRKKVVYSNKKIADIIIAPTMDCNARCYYCFEHGCHHEKMTIETADAVVQYIKENWNGDLFNISWFGGEPLLATDIMDYISNKLKLENINFISRITTNGYELTDDVINKALRLWHTNKIQVSIDAMFEEYDRIKNYKCVTEKGAFQRVIQNVESALLAGLSVRIRINFNPNEKEKAENLLRYLQNKFSHFSHFSSYFAPIDADSNIVPSVASSFSGMKKHPFLHLIEFGQKYGYYCGNKRGTQKNFAFDETGLLSDLKLYPSPTNCYASCPSVFAIDSKGDLYKCHRVLGKGRQYSSGNVKTGIIQNEIYKFFCNTDVAFKECNKCKLLPVCQGGCKINAYIYNDEHACSPIKNIYPELIEMYLKRTRAI</sequence>
<dbReference type="NCBIfam" id="TIGR04085">
    <property type="entry name" value="rSAM_more_4Fe4S"/>
    <property type="match status" value="1"/>
</dbReference>
<dbReference type="GO" id="GO:0046872">
    <property type="term" value="F:metal ion binding"/>
    <property type="evidence" value="ECO:0007669"/>
    <property type="project" value="UniProtKB-KW"/>
</dbReference>
<comment type="cofactor">
    <cofactor evidence="1">
        <name>[4Fe-4S] cluster</name>
        <dbReference type="ChEBI" id="CHEBI:49883"/>
    </cofactor>
</comment>
<dbReference type="PANTHER" id="PTHR43787">
    <property type="entry name" value="FEMO COFACTOR BIOSYNTHESIS PROTEIN NIFB-RELATED"/>
    <property type="match status" value="1"/>
</dbReference>
<dbReference type="InterPro" id="IPR023867">
    <property type="entry name" value="Sulphatase_maturase_rSAM"/>
</dbReference>
<dbReference type="PANTHER" id="PTHR43787:SF3">
    <property type="entry name" value="ARYLSULFATASE REGULATORY PROTEIN"/>
    <property type="match status" value="1"/>
</dbReference>
<dbReference type="InterPro" id="IPR013785">
    <property type="entry name" value="Aldolase_TIM"/>
</dbReference>
<evidence type="ECO:0000313" key="9">
    <source>
        <dbReference type="Proteomes" id="UP000824125"/>
    </source>
</evidence>
<organism evidence="8 9">
    <name type="scientific">Candidatus Scybalenecus merdavium</name>
    <dbReference type="NCBI Taxonomy" id="2840939"/>
    <lineage>
        <taxon>Bacteria</taxon>
        <taxon>Bacillati</taxon>
        <taxon>Bacillota</taxon>
        <taxon>Clostridia</taxon>
        <taxon>Eubacteriales</taxon>
        <taxon>Oscillospiraceae</taxon>
        <taxon>Oscillospiraceae incertae sedis</taxon>
        <taxon>Candidatus Scybalenecus</taxon>
    </lineage>
</organism>
<protein>
    <submittedName>
        <fullName evidence="8">Radical SAM protein</fullName>
    </submittedName>
</protein>
<evidence type="ECO:0000256" key="1">
    <source>
        <dbReference type="ARBA" id="ARBA00001966"/>
    </source>
</evidence>
<dbReference type="GO" id="GO:0016491">
    <property type="term" value="F:oxidoreductase activity"/>
    <property type="evidence" value="ECO:0007669"/>
    <property type="project" value="InterPro"/>
</dbReference>
<dbReference type="SFLD" id="SFLDG01386">
    <property type="entry name" value="main_SPASM_domain-containing"/>
    <property type="match status" value="1"/>
</dbReference>
<keyword evidence="3" id="KW-0949">S-adenosyl-L-methionine</keyword>
<evidence type="ECO:0000256" key="4">
    <source>
        <dbReference type="ARBA" id="ARBA00022723"/>
    </source>
</evidence>
<keyword evidence="6" id="KW-0411">Iron-sulfur</keyword>
<dbReference type="SUPFAM" id="SSF102114">
    <property type="entry name" value="Radical SAM enzymes"/>
    <property type="match status" value="1"/>
</dbReference>
<dbReference type="InterPro" id="IPR007197">
    <property type="entry name" value="rSAM"/>
</dbReference>
<dbReference type="SFLD" id="SFLDG01384">
    <property type="entry name" value="thioether_bond_formation_requi"/>
    <property type="match status" value="1"/>
</dbReference>
<feature type="domain" description="Radical SAM core" evidence="7">
    <location>
        <begin position="80"/>
        <end position="304"/>
    </location>
</feature>
<gene>
    <name evidence="8" type="ORF">IAD23_00905</name>
</gene>
<reference evidence="8" key="1">
    <citation type="submission" date="2020-10" db="EMBL/GenBank/DDBJ databases">
        <authorList>
            <person name="Gilroy R."/>
        </authorList>
    </citation>
    <scope>NUCLEOTIDE SEQUENCE</scope>
    <source>
        <strain evidence="8">CHK176-6737</strain>
    </source>
</reference>
<dbReference type="InterPro" id="IPR023885">
    <property type="entry name" value="4Fe4S-binding_SPASM_dom"/>
</dbReference>
<dbReference type="GO" id="GO:0051539">
    <property type="term" value="F:4 iron, 4 sulfur cluster binding"/>
    <property type="evidence" value="ECO:0007669"/>
    <property type="project" value="UniProtKB-KW"/>
</dbReference>
<keyword evidence="4" id="KW-0479">Metal-binding</keyword>